<dbReference type="InterPro" id="IPR009050">
    <property type="entry name" value="Globin-like_sf"/>
</dbReference>
<dbReference type="SMART" id="SM00267">
    <property type="entry name" value="GGDEF"/>
    <property type="match status" value="1"/>
</dbReference>
<dbReference type="RefSeq" id="WP_048841287.1">
    <property type="nucleotide sequence ID" value="NZ_BAMX01000017.1"/>
</dbReference>
<dbReference type="GO" id="GO:0043709">
    <property type="term" value="P:cell adhesion involved in single-species biofilm formation"/>
    <property type="evidence" value="ECO:0007669"/>
    <property type="project" value="TreeGrafter"/>
</dbReference>
<dbReference type="GO" id="GO:0052621">
    <property type="term" value="F:diguanylate cyclase activity"/>
    <property type="evidence" value="ECO:0007669"/>
    <property type="project" value="UniProtKB-EC"/>
</dbReference>
<dbReference type="PANTHER" id="PTHR45138">
    <property type="entry name" value="REGULATORY COMPONENTS OF SENSORY TRANSDUCTION SYSTEM"/>
    <property type="match status" value="1"/>
</dbReference>
<dbReference type="Gene3D" id="1.10.490.10">
    <property type="entry name" value="Globins"/>
    <property type="match status" value="1"/>
</dbReference>
<dbReference type="GO" id="GO:0020037">
    <property type="term" value="F:heme binding"/>
    <property type="evidence" value="ECO:0007669"/>
    <property type="project" value="InterPro"/>
</dbReference>
<dbReference type="GeneID" id="76204413"/>
<gene>
    <name evidence="6" type="ORF">Abor_017_126</name>
</gene>
<comment type="caution">
    <text evidence="6">The sequence shown here is derived from an EMBL/GenBank/DDBJ whole genome shotgun (WGS) entry which is preliminary data.</text>
</comment>
<keyword evidence="7" id="KW-1185">Reference proteome</keyword>
<dbReference type="Pfam" id="PF21118">
    <property type="entry name" value="DosC_2nd"/>
    <property type="match status" value="1"/>
</dbReference>
<evidence type="ECO:0000256" key="3">
    <source>
        <dbReference type="ARBA" id="ARBA00029839"/>
    </source>
</evidence>
<dbReference type="InterPro" id="IPR050469">
    <property type="entry name" value="Diguanylate_Cyclase"/>
</dbReference>
<dbReference type="Pfam" id="PF00990">
    <property type="entry name" value="GGDEF"/>
    <property type="match status" value="1"/>
</dbReference>
<dbReference type="GO" id="GO:1902201">
    <property type="term" value="P:negative regulation of bacterial-type flagellum-dependent cell motility"/>
    <property type="evidence" value="ECO:0007669"/>
    <property type="project" value="TreeGrafter"/>
</dbReference>
<name>A0A0D6NKY2_9PROT</name>
<accession>A0A0D6NKY2</accession>
<dbReference type="InterPro" id="IPR029787">
    <property type="entry name" value="Nucleotide_cyclase"/>
</dbReference>
<protein>
    <recommendedName>
        <fullName evidence="2">Diguanylate cyclase DosC</fullName>
        <ecNumber evidence="1">2.7.7.65</ecNumber>
    </recommendedName>
    <alternativeName>
        <fullName evidence="3">Direct oxygen-sensing cyclase</fullName>
    </alternativeName>
</protein>
<accession>A0A6N3T039</accession>
<evidence type="ECO:0000256" key="2">
    <source>
        <dbReference type="ARBA" id="ARBA00015125"/>
    </source>
</evidence>
<dbReference type="SUPFAM" id="SSF55073">
    <property type="entry name" value="Nucleotide cyclase"/>
    <property type="match status" value="1"/>
</dbReference>
<dbReference type="AlphaFoldDB" id="A0A0D6NKY2"/>
<dbReference type="SUPFAM" id="SSF46458">
    <property type="entry name" value="Globin-like"/>
    <property type="match status" value="1"/>
</dbReference>
<dbReference type="EC" id="2.7.7.65" evidence="1"/>
<sequence>MNDLAQNTRPIRYKLLYPETQQILHDVIMSEAKNLTEKFYSYFLKNEEAAAFLSHDDVRKHLAPSMEKWLHSLFDPRNPEINHEQQRKIGKIHAQLGIPIHLVLRGAILLKNELGHNLVSIMHDPVPLGDALLFACNKIDKAIALMSAAYVTNTKRNVRTVEAYRVMSLGQDMTVERESQLIALMEWSQNFLFTLIAHDKSFCPLSNSAFGLWLRHRAIMLFENTPELDGLIQKSSEFDQVLLPEAKRINAITQQAYTLKFQAAVQELKYLLTTLFQRVQGLERGIDPLTSLLNRRFLPTILSREVSAASHDQSALSIVMLDIDHFKKINDTYGHPGGDRVLKQVAERIQNTVRPSDFLFRYGGEEFLIILTEIDGLAALKIAERLRETIENVPFIMPDETQLTVTASLGVANYDGHPDPDVLISNADRALYKAKQNGRNQVAKN</sequence>
<dbReference type="InterPro" id="IPR043128">
    <property type="entry name" value="Rev_trsase/Diguanyl_cyclase"/>
</dbReference>
<dbReference type="GO" id="GO:0019825">
    <property type="term" value="F:oxygen binding"/>
    <property type="evidence" value="ECO:0007669"/>
    <property type="project" value="InterPro"/>
</dbReference>
<dbReference type="CDD" id="cd01949">
    <property type="entry name" value="GGDEF"/>
    <property type="match status" value="1"/>
</dbReference>
<dbReference type="EMBL" id="BAMX01000017">
    <property type="protein sequence ID" value="GAN66270.1"/>
    <property type="molecule type" value="Genomic_DNA"/>
</dbReference>
<evidence type="ECO:0000313" key="6">
    <source>
        <dbReference type="EMBL" id="GAN66270.1"/>
    </source>
</evidence>
<feature type="domain" description="GGDEF" evidence="5">
    <location>
        <begin position="314"/>
        <end position="445"/>
    </location>
</feature>
<comment type="catalytic activity">
    <reaction evidence="4">
        <text>2 GTP = 3',3'-c-di-GMP + 2 diphosphate</text>
        <dbReference type="Rhea" id="RHEA:24898"/>
        <dbReference type="ChEBI" id="CHEBI:33019"/>
        <dbReference type="ChEBI" id="CHEBI:37565"/>
        <dbReference type="ChEBI" id="CHEBI:58805"/>
        <dbReference type="EC" id="2.7.7.65"/>
    </reaction>
</comment>
<dbReference type="Proteomes" id="UP000032670">
    <property type="component" value="Unassembled WGS sequence"/>
</dbReference>
<proteinExistence type="predicted"/>
<dbReference type="PROSITE" id="PS50887">
    <property type="entry name" value="GGDEF"/>
    <property type="match status" value="1"/>
</dbReference>
<dbReference type="InterPro" id="IPR000160">
    <property type="entry name" value="GGDEF_dom"/>
</dbReference>
<dbReference type="STRING" id="1231341.Abor_017_126"/>
<organism evidence="6 7">
    <name type="scientific">Acetobacter orientalis</name>
    <dbReference type="NCBI Taxonomy" id="146474"/>
    <lineage>
        <taxon>Bacteria</taxon>
        <taxon>Pseudomonadati</taxon>
        <taxon>Pseudomonadota</taxon>
        <taxon>Alphaproteobacteria</taxon>
        <taxon>Acetobacterales</taxon>
        <taxon>Acetobacteraceae</taxon>
        <taxon>Acetobacter</taxon>
    </lineage>
</organism>
<dbReference type="InterPro" id="IPR048442">
    <property type="entry name" value="DosC_2nd"/>
</dbReference>
<evidence type="ECO:0000256" key="4">
    <source>
        <dbReference type="ARBA" id="ARBA00034247"/>
    </source>
</evidence>
<evidence type="ECO:0000313" key="7">
    <source>
        <dbReference type="Proteomes" id="UP000032670"/>
    </source>
</evidence>
<dbReference type="Pfam" id="PF11563">
    <property type="entry name" value="Protoglobin"/>
    <property type="match status" value="1"/>
</dbReference>
<dbReference type="Gene3D" id="3.30.70.270">
    <property type="match status" value="1"/>
</dbReference>
<dbReference type="NCBIfam" id="TIGR00254">
    <property type="entry name" value="GGDEF"/>
    <property type="match status" value="1"/>
</dbReference>
<evidence type="ECO:0000259" key="5">
    <source>
        <dbReference type="PROSITE" id="PS50887"/>
    </source>
</evidence>
<dbReference type="FunFam" id="3.30.70.270:FF:000001">
    <property type="entry name" value="Diguanylate cyclase domain protein"/>
    <property type="match status" value="1"/>
</dbReference>
<dbReference type="PANTHER" id="PTHR45138:SF9">
    <property type="entry name" value="DIGUANYLATE CYCLASE DGCM-RELATED"/>
    <property type="match status" value="1"/>
</dbReference>
<reference evidence="6 7" key="1">
    <citation type="submission" date="2012-11" db="EMBL/GenBank/DDBJ databases">
        <title>Whole genome sequence of Acetobacter orientalis 21F-2.</title>
        <authorList>
            <person name="Azuma Y."/>
            <person name="Higashiura N."/>
            <person name="Hirakawa H."/>
            <person name="Matsushita K."/>
        </authorList>
    </citation>
    <scope>NUCLEOTIDE SEQUENCE [LARGE SCALE GENOMIC DNA]</scope>
    <source>
        <strain evidence="6 7">21F-2</strain>
    </source>
</reference>
<evidence type="ECO:0000256" key="1">
    <source>
        <dbReference type="ARBA" id="ARBA00012528"/>
    </source>
</evidence>
<dbReference type="InterPro" id="IPR012292">
    <property type="entry name" value="Globin/Proto"/>
</dbReference>
<dbReference type="GO" id="GO:0005886">
    <property type="term" value="C:plasma membrane"/>
    <property type="evidence" value="ECO:0007669"/>
    <property type="project" value="TreeGrafter"/>
</dbReference>
<dbReference type="InterPro" id="IPR044398">
    <property type="entry name" value="Globin-sensor_dom"/>
</dbReference>